<proteinExistence type="predicted"/>
<dbReference type="AlphaFoldDB" id="A0A8S1L1X5"/>
<dbReference type="EMBL" id="CAJJDN010000015">
    <property type="protein sequence ID" value="CAD8061659.1"/>
    <property type="molecule type" value="Genomic_DNA"/>
</dbReference>
<evidence type="ECO:0000313" key="1">
    <source>
        <dbReference type="EMBL" id="CAD8061659.1"/>
    </source>
</evidence>
<dbReference type="Proteomes" id="UP000692954">
    <property type="component" value="Unassembled WGS sequence"/>
</dbReference>
<accession>A0A8S1L1X5</accession>
<reference evidence="1" key="1">
    <citation type="submission" date="2021-01" db="EMBL/GenBank/DDBJ databases">
        <authorList>
            <consortium name="Genoscope - CEA"/>
            <person name="William W."/>
        </authorList>
    </citation>
    <scope>NUCLEOTIDE SEQUENCE</scope>
</reference>
<protein>
    <submittedName>
        <fullName evidence="1">Uncharacterized protein</fullName>
    </submittedName>
</protein>
<gene>
    <name evidence="1" type="ORF">PSON_ATCC_30995.1.T0150444</name>
</gene>
<organism evidence="1 2">
    <name type="scientific">Paramecium sonneborni</name>
    <dbReference type="NCBI Taxonomy" id="65129"/>
    <lineage>
        <taxon>Eukaryota</taxon>
        <taxon>Sar</taxon>
        <taxon>Alveolata</taxon>
        <taxon>Ciliophora</taxon>
        <taxon>Intramacronucleata</taxon>
        <taxon>Oligohymenophorea</taxon>
        <taxon>Peniculida</taxon>
        <taxon>Parameciidae</taxon>
        <taxon>Paramecium</taxon>
    </lineage>
</organism>
<comment type="caution">
    <text evidence="1">The sequence shown here is derived from an EMBL/GenBank/DDBJ whole genome shotgun (WGS) entry which is preliminary data.</text>
</comment>
<dbReference type="OrthoDB" id="296071at2759"/>
<keyword evidence="2" id="KW-1185">Reference proteome</keyword>
<sequence>MLILFLAQLLQAQHIIFQDDFTGGSISSTLWKQSDVATIVPCPGTTNDYCANIVKKTVAGGIISVPFQIEMEQDVTVEFKYLTKSTTNRGVQSGLFVGYTDEQQNGYCWFASGYSYASTFYKQNANYTHPAYLCPNDESVLIQDLLNDWKTIKYTIPSATLKAKNQSQLSLVFQDFLNENIEGAYYITKILVYYNKNCTARCSQCTTFYDCTNCTEPYRWLEGVCYNVDCGNSLEQSIPYGTDSLVESITATTYSATIKIPNYDFKGCWPAQWVTIGQDDGKFTELQFWHDTPSTAKLVIDQQNMTGANCHQRDNPQIYDCSFHFNVHFNEQIMYERNWTATIDYSKSSILSLQVPPKTLNPPSLAIPIELALDYCDNINDCQWTQDKITLILNQRFKVRLNITDSNLKNWKLEKGAVKLQGQGTLVNLPIEEPVIIGEGYIIYTVRLAIKGEKGNGFAVTAKITNPNAASNRRVLIEGATNANTKLAIGNLNGTKITFKTRKLLEEDNPEFSSLIWVPLLLFAMFGF</sequence>
<name>A0A8S1L1X5_9CILI</name>
<evidence type="ECO:0000313" key="2">
    <source>
        <dbReference type="Proteomes" id="UP000692954"/>
    </source>
</evidence>